<evidence type="ECO:0000256" key="5">
    <source>
        <dbReference type="SAM" id="Phobius"/>
    </source>
</evidence>
<feature type="transmembrane region" description="Helical" evidence="5">
    <location>
        <begin position="53"/>
        <end position="76"/>
    </location>
</feature>
<feature type="transmembrane region" description="Helical" evidence="5">
    <location>
        <begin position="26"/>
        <end position="46"/>
    </location>
</feature>
<dbReference type="Proteomes" id="UP000054771">
    <property type="component" value="Unassembled WGS sequence"/>
</dbReference>
<keyword evidence="3 5" id="KW-1133">Transmembrane helix</keyword>
<sequence length="280" mass="30419">MSTANCTSVTPECPVSATTYAYVPNLGANAFFAALFGVCGVYHLVVGVKSRGWTFMIALALGALMEMVGYIGRILMHDNVWDSNAFRQQIVCLILAPSLIAAGIYWSLKHIVLYLGPEHSRLRPNLYPWIFIGCDVGSIFLQAAGGGVASAGDDNPDRVNAGNNIMIAGIAFQVGTMGICGILGLDFVWRVYKSRKAAGGEKPPVKDGNKFYLFCAAEVFAYVTVLIRCIYRLPEMAGGWGNELMQNELEFLILDGMMVALAVVALSVFHPYWLCPSILK</sequence>
<dbReference type="STRING" id="454130.A0A0U5CBR7"/>
<evidence type="ECO:0000313" key="7">
    <source>
        <dbReference type="Proteomes" id="UP000054771"/>
    </source>
</evidence>
<keyword evidence="7" id="KW-1185">Reference proteome</keyword>
<evidence type="ECO:0000256" key="4">
    <source>
        <dbReference type="ARBA" id="ARBA00023136"/>
    </source>
</evidence>
<feature type="transmembrane region" description="Helical" evidence="5">
    <location>
        <begin position="251"/>
        <end position="274"/>
    </location>
</feature>
<organism evidence="6 7">
    <name type="scientific">Aspergillus calidoustus</name>
    <dbReference type="NCBI Taxonomy" id="454130"/>
    <lineage>
        <taxon>Eukaryota</taxon>
        <taxon>Fungi</taxon>
        <taxon>Dikarya</taxon>
        <taxon>Ascomycota</taxon>
        <taxon>Pezizomycotina</taxon>
        <taxon>Eurotiomycetes</taxon>
        <taxon>Eurotiomycetidae</taxon>
        <taxon>Eurotiales</taxon>
        <taxon>Aspergillaceae</taxon>
        <taxon>Aspergillus</taxon>
        <taxon>Aspergillus subgen. Nidulantes</taxon>
    </lineage>
</organism>
<proteinExistence type="predicted"/>
<evidence type="ECO:0008006" key="8">
    <source>
        <dbReference type="Google" id="ProtNLM"/>
    </source>
</evidence>
<evidence type="ECO:0000256" key="3">
    <source>
        <dbReference type="ARBA" id="ARBA00022989"/>
    </source>
</evidence>
<dbReference type="OMA" id="RHKAIKN"/>
<dbReference type="PANTHER" id="PTHR31465">
    <property type="entry name" value="PROTEIN RTA1-RELATED"/>
    <property type="match status" value="1"/>
</dbReference>
<dbReference type="PANTHER" id="PTHR31465:SF8">
    <property type="entry name" value="DOMAIN PROTEIN, PUTATIVE (AFU_ORTHOLOGUE AFUA_6G14140)-RELATED"/>
    <property type="match status" value="1"/>
</dbReference>
<keyword evidence="2 5" id="KW-0812">Transmembrane</keyword>
<feature type="transmembrane region" description="Helical" evidence="5">
    <location>
        <begin position="210"/>
        <end position="231"/>
    </location>
</feature>
<dbReference type="EMBL" id="CDMC01000008">
    <property type="protein sequence ID" value="CEL06922.1"/>
    <property type="molecule type" value="Genomic_DNA"/>
</dbReference>
<evidence type="ECO:0000256" key="2">
    <source>
        <dbReference type="ARBA" id="ARBA00022692"/>
    </source>
</evidence>
<feature type="transmembrane region" description="Helical" evidence="5">
    <location>
        <begin position="165"/>
        <end position="189"/>
    </location>
</feature>
<dbReference type="GO" id="GO:0005886">
    <property type="term" value="C:plasma membrane"/>
    <property type="evidence" value="ECO:0007669"/>
    <property type="project" value="TreeGrafter"/>
</dbReference>
<evidence type="ECO:0000256" key="1">
    <source>
        <dbReference type="ARBA" id="ARBA00004141"/>
    </source>
</evidence>
<dbReference type="OrthoDB" id="4521223at2759"/>
<comment type="subcellular location">
    <subcellularLocation>
        <location evidence="1">Membrane</location>
        <topology evidence="1">Multi-pass membrane protein</topology>
    </subcellularLocation>
</comment>
<keyword evidence="4 5" id="KW-0472">Membrane</keyword>
<dbReference type="Pfam" id="PF04479">
    <property type="entry name" value="RTA1"/>
    <property type="match status" value="1"/>
</dbReference>
<feature type="transmembrane region" description="Helical" evidence="5">
    <location>
        <begin position="126"/>
        <end position="145"/>
    </location>
</feature>
<name>A0A0U5CBR7_ASPCI</name>
<gene>
    <name evidence="6" type="ORF">ASPCAL10089</name>
</gene>
<dbReference type="AlphaFoldDB" id="A0A0U5CBR7"/>
<protein>
    <recommendedName>
        <fullName evidence="8">RTA1 domain protein</fullName>
    </recommendedName>
</protein>
<accession>A0A0U5CBR7</accession>
<dbReference type="InterPro" id="IPR007568">
    <property type="entry name" value="RTA1"/>
</dbReference>
<dbReference type="GO" id="GO:0000324">
    <property type="term" value="C:fungal-type vacuole"/>
    <property type="evidence" value="ECO:0007669"/>
    <property type="project" value="TreeGrafter"/>
</dbReference>
<reference evidence="7" key="1">
    <citation type="journal article" date="2016" name="Genome Announc.">
        <title>Draft genome sequences of fungus Aspergillus calidoustus.</title>
        <authorList>
            <person name="Horn F."/>
            <person name="Linde J."/>
            <person name="Mattern D.J."/>
            <person name="Walther G."/>
            <person name="Guthke R."/>
            <person name="Scherlach K."/>
            <person name="Martin K."/>
            <person name="Brakhage A.A."/>
            <person name="Petzke L."/>
            <person name="Valiante V."/>
        </authorList>
    </citation>
    <scope>NUCLEOTIDE SEQUENCE [LARGE SCALE GENOMIC DNA]</scope>
    <source>
        <strain evidence="7">SF006504</strain>
    </source>
</reference>
<feature type="transmembrane region" description="Helical" evidence="5">
    <location>
        <begin position="88"/>
        <end position="106"/>
    </location>
</feature>
<evidence type="ECO:0000313" key="6">
    <source>
        <dbReference type="EMBL" id="CEL06922.1"/>
    </source>
</evidence>